<dbReference type="EMBL" id="JBHTHX010003113">
    <property type="protein sequence ID" value="MFD0891363.1"/>
    <property type="molecule type" value="Genomic_DNA"/>
</dbReference>
<keyword evidence="1" id="KW-1133">Transmembrane helix</keyword>
<evidence type="ECO:0000313" key="2">
    <source>
        <dbReference type="EMBL" id="MFD0891363.1"/>
    </source>
</evidence>
<keyword evidence="1" id="KW-0472">Membrane</keyword>
<accession>A0ABW3E604</accession>
<comment type="caution">
    <text evidence="2">The sequence shown here is derived from an EMBL/GenBank/DDBJ whole genome shotgun (WGS) entry which is preliminary data.</text>
</comment>
<evidence type="ECO:0000256" key="1">
    <source>
        <dbReference type="SAM" id="Phobius"/>
    </source>
</evidence>
<name>A0ABW3E604_9ACTN</name>
<keyword evidence="1" id="KW-0812">Transmembrane</keyword>
<feature type="transmembrane region" description="Helical" evidence="1">
    <location>
        <begin position="20"/>
        <end position="43"/>
    </location>
</feature>
<proteinExistence type="predicted"/>
<dbReference type="Proteomes" id="UP001597024">
    <property type="component" value="Unassembled WGS sequence"/>
</dbReference>
<gene>
    <name evidence="2" type="ORF">ACFQ08_43015</name>
</gene>
<sequence>MTSTVVETPQEGMFAERYRALTVGMVALIVLVAFEALAVATAMPVVGRELDGIALYALAFSGALAAGMV</sequence>
<feature type="non-terminal residue" evidence="2">
    <location>
        <position position="69"/>
    </location>
</feature>
<evidence type="ECO:0000313" key="3">
    <source>
        <dbReference type="Proteomes" id="UP001597024"/>
    </source>
</evidence>
<keyword evidence="3" id="KW-1185">Reference proteome</keyword>
<protein>
    <submittedName>
        <fullName evidence="2">MFS transporter</fullName>
    </submittedName>
</protein>
<organism evidence="2 3">
    <name type="scientific">Streptosporangium algeriense</name>
    <dbReference type="NCBI Taxonomy" id="1682748"/>
    <lineage>
        <taxon>Bacteria</taxon>
        <taxon>Bacillati</taxon>
        <taxon>Actinomycetota</taxon>
        <taxon>Actinomycetes</taxon>
        <taxon>Streptosporangiales</taxon>
        <taxon>Streptosporangiaceae</taxon>
        <taxon>Streptosporangium</taxon>
    </lineage>
</organism>
<reference evidence="3" key="1">
    <citation type="journal article" date="2019" name="Int. J. Syst. Evol. Microbiol.">
        <title>The Global Catalogue of Microorganisms (GCM) 10K type strain sequencing project: providing services to taxonomists for standard genome sequencing and annotation.</title>
        <authorList>
            <consortium name="The Broad Institute Genomics Platform"/>
            <consortium name="The Broad Institute Genome Sequencing Center for Infectious Disease"/>
            <person name="Wu L."/>
            <person name="Ma J."/>
        </authorList>
    </citation>
    <scope>NUCLEOTIDE SEQUENCE [LARGE SCALE GENOMIC DNA]</scope>
    <source>
        <strain evidence="3">CCUG 62974</strain>
    </source>
</reference>